<keyword evidence="2" id="KW-1185">Reference proteome</keyword>
<evidence type="ECO:0000313" key="2">
    <source>
        <dbReference type="Proteomes" id="UP001202328"/>
    </source>
</evidence>
<protein>
    <recommendedName>
        <fullName evidence="3">Replication factor A C-terminal domain-containing protein</fullName>
    </recommendedName>
</protein>
<dbReference type="Proteomes" id="UP001202328">
    <property type="component" value="Unassembled WGS sequence"/>
</dbReference>
<dbReference type="SUPFAM" id="SSF50249">
    <property type="entry name" value="Nucleic acid-binding proteins"/>
    <property type="match status" value="1"/>
</dbReference>
<sequence>ISNPKPIVAFVAGAYVKQYLGQASLSSTTATKIYFDLDIPEVLHVRESLQFHIRTDLPTEHRHVKSPSRLELGTIRQTNPVLTPKRQFPNCKKQSGNLGTMYGQVLNKKICNATAIGISIEKGWYYLGCLNCTTKLVGNIGDHWCPRCKVQIDEP</sequence>
<name>A0AAD4X2U4_9MAGN</name>
<proteinExistence type="predicted"/>
<dbReference type="PANTHER" id="PTHR47165:SF3">
    <property type="entry name" value="RETROTRANSPOSON-LIKE PROTEIN"/>
    <property type="match status" value="1"/>
</dbReference>
<evidence type="ECO:0000313" key="1">
    <source>
        <dbReference type="EMBL" id="KAI3832769.1"/>
    </source>
</evidence>
<organism evidence="1 2">
    <name type="scientific">Papaver atlanticum</name>
    <dbReference type="NCBI Taxonomy" id="357466"/>
    <lineage>
        <taxon>Eukaryota</taxon>
        <taxon>Viridiplantae</taxon>
        <taxon>Streptophyta</taxon>
        <taxon>Embryophyta</taxon>
        <taxon>Tracheophyta</taxon>
        <taxon>Spermatophyta</taxon>
        <taxon>Magnoliopsida</taxon>
        <taxon>Ranunculales</taxon>
        <taxon>Papaveraceae</taxon>
        <taxon>Papaveroideae</taxon>
        <taxon>Papaver</taxon>
    </lineage>
</organism>
<dbReference type="AlphaFoldDB" id="A0AAD4X2U4"/>
<feature type="non-terminal residue" evidence="1">
    <location>
        <position position="155"/>
    </location>
</feature>
<dbReference type="Gene3D" id="2.40.50.140">
    <property type="entry name" value="Nucleic acid-binding proteins"/>
    <property type="match status" value="2"/>
</dbReference>
<gene>
    <name evidence="1" type="ORF">MKW98_002315</name>
</gene>
<comment type="caution">
    <text evidence="1">The sequence shown here is derived from an EMBL/GenBank/DDBJ whole genome shotgun (WGS) entry which is preliminary data.</text>
</comment>
<accession>A0AAD4X2U4</accession>
<dbReference type="EMBL" id="JAJJMB010017986">
    <property type="protein sequence ID" value="KAI3832769.1"/>
    <property type="molecule type" value="Genomic_DNA"/>
</dbReference>
<dbReference type="PANTHER" id="PTHR47165">
    <property type="entry name" value="OS03G0429900 PROTEIN"/>
    <property type="match status" value="1"/>
</dbReference>
<feature type="non-terminal residue" evidence="1">
    <location>
        <position position="1"/>
    </location>
</feature>
<evidence type="ECO:0008006" key="3">
    <source>
        <dbReference type="Google" id="ProtNLM"/>
    </source>
</evidence>
<reference evidence="1" key="1">
    <citation type="submission" date="2022-04" db="EMBL/GenBank/DDBJ databases">
        <title>A functionally conserved STORR gene fusion in Papaver species that diverged 16.8 million years ago.</title>
        <authorList>
            <person name="Catania T."/>
        </authorList>
    </citation>
    <scope>NUCLEOTIDE SEQUENCE</scope>
    <source>
        <strain evidence="1">S-188037</strain>
    </source>
</reference>
<dbReference type="InterPro" id="IPR012340">
    <property type="entry name" value="NA-bd_OB-fold"/>
</dbReference>